<dbReference type="InterPro" id="IPR036938">
    <property type="entry name" value="PAP2/HPO_sf"/>
</dbReference>
<dbReference type="Proteomes" id="UP000266183">
    <property type="component" value="Chromosome"/>
</dbReference>
<dbReference type="Gene3D" id="1.20.144.10">
    <property type="entry name" value="Phosphatidic acid phosphatase type 2/haloperoxidase"/>
    <property type="match status" value="1"/>
</dbReference>
<sequence length="320" mass="35360">MNPFSKISLLGRWSIAIILILLFAQTGRAQSYDSLLYSSDSSKTIKATVVRYGDQLLIYKTPRPFAFVTGIPKNIVLAGKESFSKKALPAWGLIIGSTLALLPFDHQTEVGVQNVCHSWHISPDTEYKTIVGFKLGSKDVPVYQLPQNVNTTFYSIGEGFTSIAICGGLYVYGKINQDRRAVQTASQLLQVQLTVGLVTQAIKRITGRESPFAATSPTGVWRPLPGFKEFTKNTPRYDAFPSGHMATMMATVTVLAENYPEKRWIRPVGYTIMVLVGAAMMNNGVHWASDYPLAVGIGYVCGKATVKMNRLVQYKPSRRH</sequence>
<organism evidence="2 3">
    <name type="scientific">Chryseolinea soli</name>
    <dbReference type="NCBI Taxonomy" id="2321403"/>
    <lineage>
        <taxon>Bacteria</taxon>
        <taxon>Pseudomonadati</taxon>
        <taxon>Bacteroidota</taxon>
        <taxon>Cytophagia</taxon>
        <taxon>Cytophagales</taxon>
        <taxon>Fulvivirgaceae</taxon>
        <taxon>Chryseolinea</taxon>
    </lineage>
</organism>
<dbReference type="SMART" id="SM00014">
    <property type="entry name" value="acidPPc"/>
    <property type="match status" value="1"/>
</dbReference>
<dbReference type="AlphaFoldDB" id="A0A385SHH2"/>
<protein>
    <submittedName>
        <fullName evidence="2">Phosphatase PAP2 family protein</fullName>
    </submittedName>
</protein>
<feature type="domain" description="Phosphatidic acid phosphatase type 2/haloperoxidase" evidence="1">
    <location>
        <begin position="183"/>
        <end position="306"/>
    </location>
</feature>
<evidence type="ECO:0000259" key="1">
    <source>
        <dbReference type="SMART" id="SM00014"/>
    </source>
</evidence>
<dbReference type="EMBL" id="CP032382">
    <property type="protein sequence ID" value="AYB29896.1"/>
    <property type="molecule type" value="Genomic_DNA"/>
</dbReference>
<keyword evidence="3" id="KW-1185">Reference proteome</keyword>
<name>A0A385SHH2_9BACT</name>
<gene>
    <name evidence="2" type="ORF">D4L85_04575</name>
</gene>
<dbReference type="KEGG" id="chk:D4L85_04575"/>
<dbReference type="SUPFAM" id="SSF48317">
    <property type="entry name" value="Acid phosphatase/Vanadium-dependent haloperoxidase"/>
    <property type="match status" value="1"/>
</dbReference>
<accession>A0A385SHH2</accession>
<reference evidence="3" key="1">
    <citation type="submission" date="2018-09" db="EMBL/GenBank/DDBJ databases">
        <title>Chryseolinea sp. KIS68-18 isolated from soil.</title>
        <authorList>
            <person name="Weon H.-Y."/>
            <person name="Kwon S.-W."/>
            <person name="Lee S.A."/>
        </authorList>
    </citation>
    <scope>NUCLEOTIDE SEQUENCE [LARGE SCALE GENOMIC DNA]</scope>
    <source>
        <strain evidence="3">KIS68-18</strain>
    </source>
</reference>
<evidence type="ECO:0000313" key="3">
    <source>
        <dbReference type="Proteomes" id="UP000266183"/>
    </source>
</evidence>
<proteinExistence type="predicted"/>
<evidence type="ECO:0000313" key="2">
    <source>
        <dbReference type="EMBL" id="AYB29896.1"/>
    </source>
</evidence>
<dbReference type="InterPro" id="IPR000326">
    <property type="entry name" value="PAP2/HPO"/>
</dbReference>
<dbReference type="Pfam" id="PF01569">
    <property type="entry name" value="PAP2"/>
    <property type="match status" value="1"/>
</dbReference>